<dbReference type="Proteomes" id="UP001149719">
    <property type="component" value="Unassembled WGS sequence"/>
</dbReference>
<evidence type="ECO:0000313" key="2">
    <source>
        <dbReference type="EMBL" id="MCZ2723041.1"/>
    </source>
</evidence>
<feature type="signal peptide" evidence="1">
    <location>
        <begin position="1"/>
        <end position="23"/>
    </location>
</feature>
<name>A0ABT4JXU4_9GAMM</name>
<dbReference type="RefSeq" id="WP_269127204.1">
    <property type="nucleotide sequence ID" value="NZ_JAPUBN010000019.1"/>
</dbReference>
<reference evidence="2" key="1">
    <citation type="submission" date="2022-12" db="EMBL/GenBank/DDBJ databases">
        <title>Marinomonas 15G1-11 sp. nov, isolated from marine algae.</title>
        <authorList>
            <person name="Butt M."/>
            <person name="Choi D.G."/>
            <person name="Kim J.M."/>
            <person name="Lee J.K."/>
            <person name="Baek J.H."/>
            <person name="Jeon C.O."/>
        </authorList>
    </citation>
    <scope>NUCLEOTIDE SEQUENCE</scope>
    <source>
        <strain evidence="2">15G1-11</strain>
    </source>
</reference>
<dbReference type="InterPro" id="IPR042245">
    <property type="entry name" value="Tgt2/MlaC_sf"/>
</dbReference>
<accession>A0ABT4JXU4</accession>
<proteinExistence type="predicted"/>
<sequence length="206" mass="23326">MFKLIQKCAFFLAAFSLCTQAYANEQARQAVIDVVDRFNTEIVKDKAYLSGHREELIKRVDNILTPVIDFDDFSKKVMGKYYRRATPEQRQRFALVTKETLLGAYGGSLLEFDSSKIKVLPLGPQSGREVKVNVEFATEAGAIIAIDFYMESGAESRSWFLSNVVINDINFGLTFRKQFGIMVQNNKNDIDKGIDAWQQSLASKKV</sequence>
<dbReference type="InterPro" id="IPR008869">
    <property type="entry name" value="MlaC/ttg2D"/>
</dbReference>
<evidence type="ECO:0000256" key="1">
    <source>
        <dbReference type="SAM" id="SignalP"/>
    </source>
</evidence>
<dbReference type="Gene3D" id="3.10.450.710">
    <property type="entry name" value="Tgt2/MlaC"/>
    <property type="match status" value="1"/>
</dbReference>
<dbReference type="EMBL" id="JAPUBN010000019">
    <property type="protein sequence ID" value="MCZ2723041.1"/>
    <property type="molecule type" value="Genomic_DNA"/>
</dbReference>
<gene>
    <name evidence="2" type="ORF">O1D97_15810</name>
</gene>
<keyword evidence="3" id="KW-1185">Reference proteome</keyword>
<dbReference type="PANTHER" id="PTHR36573">
    <property type="entry name" value="INTERMEMBRANE PHOSPHOLIPID TRANSPORT SYSTEM BINDING PROTEIN MLAC"/>
    <property type="match status" value="1"/>
</dbReference>
<organism evidence="2 3">
    <name type="scientific">Marinomonas phaeophyticola</name>
    <dbReference type="NCBI Taxonomy" id="3004091"/>
    <lineage>
        <taxon>Bacteria</taxon>
        <taxon>Pseudomonadati</taxon>
        <taxon>Pseudomonadota</taxon>
        <taxon>Gammaproteobacteria</taxon>
        <taxon>Oceanospirillales</taxon>
        <taxon>Oceanospirillaceae</taxon>
        <taxon>Marinomonas</taxon>
    </lineage>
</organism>
<comment type="caution">
    <text evidence="2">The sequence shown here is derived from an EMBL/GenBank/DDBJ whole genome shotgun (WGS) entry which is preliminary data.</text>
</comment>
<protein>
    <submittedName>
        <fullName evidence="2">ABC transporter substrate-binding protein</fullName>
    </submittedName>
</protein>
<dbReference type="Pfam" id="PF05494">
    <property type="entry name" value="MlaC"/>
    <property type="match status" value="1"/>
</dbReference>
<dbReference type="PANTHER" id="PTHR36573:SF1">
    <property type="entry name" value="INTERMEMBRANE PHOSPHOLIPID TRANSPORT SYSTEM BINDING PROTEIN MLAC"/>
    <property type="match status" value="1"/>
</dbReference>
<evidence type="ECO:0000313" key="3">
    <source>
        <dbReference type="Proteomes" id="UP001149719"/>
    </source>
</evidence>
<keyword evidence="1" id="KW-0732">Signal</keyword>
<feature type="chain" id="PRO_5046625815" evidence="1">
    <location>
        <begin position="24"/>
        <end position="206"/>
    </location>
</feature>